<evidence type="ECO:0000256" key="7">
    <source>
        <dbReference type="ARBA" id="ARBA00023192"/>
    </source>
</evidence>
<evidence type="ECO:0000256" key="1">
    <source>
        <dbReference type="ARBA" id="ARBA00001933"/>
    </source>
</evidence>
<evidence type="ECO:0000256" key="5">
    <source>
        <dbReference type="ARBA" id="ARBA00019371"/>
    </source>
</evidence>
<evidence type="ECO:0000313" key="12">
    <source>
        <dbReference type="EMBL" id="MBD0379632.1"/>
    </source>
</evidence>
<dbReference type="GO" id="GO:0006535">
    <property type="term" value="P:cysteine biosynthetic process from serine"/>
    <property type="evidence" value="ECO:0007669"/>
    <property type="project" value="InterPro"/>
</dbReference>
<evidence type="ECO:0000256" key="2">
    <source>
        <dbReference type="ARBA" id="ARBA00004962"/>
    </source>
</evidence>
<dbReference type="InterPro" id="IPR001216">
    <property type="entry name" value="P-phosphate_BS"/>
</dbReference>
<comment type="catalytic activity">
    <reaction evidence="10">
        <text>O-acetyl-L-serine + hydrogen sulfide = L-cysteine + acetate</text>
        <dbReference type="Rhea" id="RHEA:14829"/>
        <dbReference type="ChEBI" id="CHEBI:29919"/>
        <dbReference type="ChEBI" id="CHEBI:30089"/>
        <dbReference type="ChEBI" id="CHEBI:35235"/>
        <dbReference type="ChEBI" id="CHEBI:58340"/>
        <dbReference type="EC" id="2.5.1.47"/>
    </reaction>
</comment>
<dbReference type="InterPro" id="IPR036052">
    <property type="entry name" value="TrpB-like_PALP_sf"/>
</dbReference>
<comment type="pathway">
    <text evidence="2">Amino-acid biosynthesis; L-cysteine biosynthesis; L-cysteine from L-serine: step 2/2.</text>
</comment>
<dbReference type="AlphaFoldDB" id="A0A926QIS1"/>
<accession>A0A926QIS1</accession>
<protein>
    <recommendedName>
        <fullName evidence="5">Cysteine synthase</fullName>
        <ecNumber evidence="4">2.5.1.47</ecNumber>
    </recommendedName>
    <alternativeName>
        <fullName evidence="8">O-acetylserine (thiol)-lyase</fullName>
    </alternativeName>
    <alternativeName>
        <fullName evidence="9">O-acetylserine sulfhydrylase</fullName>
    </alternativeName>
</protein>
<dbReference type="SUPFAM" id="SSF53686">
    <property type="entry name" value="Tryptophan synthase beta subunit-like PLP-dependent enzymes"/>
    <property type="match status" value="1"/>
</dbReference>
<keyword evidence="7" id="KW-0028">Amino-acid biosynthesis</keyword>
<evidence type="ECO:0000256" key="9">
    <source>
        <dbReference type="ARBA" id="ARBA00033075"/>
    </source>
</evidence>
<dbReference type="Gene3D" id="3.40.50.1100">
    <property type="match status" value="2"/>
</dbReference>
<comment type="similarity">
    <text evidence="3">Belongs to the cysteine synthase/cystathionine beta-synthase family.</text>
</comment>
<dbReference type="FunFam" id="3.40.50.1100:FF:000003">
    <property type="entry name" value="Cystathionine beta-synthase"/>
    <property type="match status" value="1"/>
</dbReference>
<organism evidence="12 13">
    <name type="scientific">Paenibacillus sedimenti</name>
    <dbReference type="NCBI Taxonomy" id="2770274"/>
    <lineage>
        <taxon>Bacteria</taxon>
        <taxon>Bacillati</taxon>
        <taxon>Bacillota</taxon>
        <taxon>Bacilli</taxon>
        <taxon>Bacillales</taxon>
        <taxon>Paenibacillaceae</taxon>
        <taxon>Paenibacillus</taxon>
    </lineage>
</organism>
<comment type="caution">
    <text evidence="12">The sequence shown here is derived from an EMBL/GenBank/DDBJ whole genome shotgun (WGS) entry which is preliminary data.</text>
</comment>
<sequence>MITSILETIGNTPLITIPNSNRANEGQVLFKYERFNPGGSIKDRAAIHIINEAERRGLLKPGGTIIESSSGNFGISLAMIGAAKGYRVIILIDPKTTSANLALLKCFGAEVIVVTEKDDCGSYHKTRISLANKLAMEIDNAFRPDQCFNLMNSEAHYQSTAREIMGDCSNKLKVFITAVSTGGQLGGISRYLKTFAPEVQVIGVDAVGSSIFGGHADSYRIPGIGLGWTPVNLNMEYVDCAYKITDEQAFVTARAFARNEGILMGPSSGACALVALKVAQELTPQDRIVCMISDGGERYIQTLFNDEWMQQQGFATNADFETIRTMARQLQPWSMCPASSANYRSDLTQSLEVPDSTLRMNLEVEGRRYTRQVSSMYID</sequence>
<dbReference type="InterPro" id="IPR001926">
    <property type="entry name" value="TrpB-like_PALP"/>
</dbReference>
<evidence type="ECO:0000256" key="6">
    <source>
        <dbReference type="ARBA" id="ARBA00022898"/>
    </source>
</evidence>
<keyword evidence="7" id="KW-0198">Cysteine biosynthesis</keyword>
<dbReference type="Proteomes" id="UP000650466">
    <property type="component" value="Unassembled WGS sequence"/>
</dbReference>
<dbReference type="PANTHER" id="PTHR10314">
    <property type="entry name" value="CYSTATHIONINE BETA-SYNTHASE"/>
    <property type="match status" value="1"/>
</dbReference>
<dbReference type="CDD" id="cd01561">
    <property type="entry name" value="CBS_like"/>
    <property type="match status" value="1"/>
</dbReference>
<evidence type="ECO:0000313" key="13">
    <source>
        <dbReference type="Proteomes" id="UP000650466"/>
    </source>
</evidence>
<reference evidence="12" key="1">
    <citation type="submission" date="2020-09" db="EMBL/GenBank/DDBJ databases">
        <title>Draft Genome Sequence of Paenibacillus sp. WST5.</title>
        <authorList>
            <person name="Bao Z."/>
        </authorList>
    </citation>
    <scope>NUCLEOTIDE SEQUENCE</scope>
    <source>
        <strain evidence="12">WST5</strain>
    </source>
</reference>
<dbReference type="PROSITE" id="PS00165">
    <property type="entry name" value="DEHYDRATASE_SER_THR"/>
    <property type="match status" value="1"/>
</dbReference>
<evidence type="ECO:0000256" key="3">
    <source>
        <dbReference type="ARBA" id="ARBA00007103"/>
    </source>
</evidence>
<keyword evidence="13" id="KW-1185">Reference proteome</keyword>
<comment type="cofactor">
    <cofactor evidence="1">
        <name>pyridoxal 5'-phosphate</name>
        <dbReference type="ChEBI" id="CHEBI:597326"/>
    </cofactor>
</comment>
<evidence type="ECO:0000259" key="11">
    <source>
        <dbReference type="Pfam" id="PF00291"/>
    </source>
</evidence>
<proteinExistence type="inferred from homology"/>
<name>A0A926QIS1_9BACL</name>
<evidence type="ECO:0000256" key="4">
    <source>
        <dbReference type="ARBA" id="ARBA00012681"/>
    </source>
</evidence>
<dbReference type="GO" id="GO:0004124">
    <property type="term" value="F:cysteine synthase activity"/>
    <property type="evidence" value="ECO:0007669"/>
    <property type="project" value="UniProtKB-EC"/>
</dbReference>
<feature type="domain" description="Tryptophan synthase beta chain-like PALP" evidence="11">
    <location>
        <begin position="6"/>
        <end position="294"/>
    </location>
</feature>
<dbReference type="InterPro" id="IPR050214">
    <property type="entry name" value="Cys_Synth/Cystath_Beta-Synth"/>
</dbReference>
<evidence type="ECO:0000256" key="10">
    <source>
        <dbReference type="ARBA" id="ARBA00047931"/>
    </source>
</evidence>
<evidence type="ECO:0000256" key="8">
    <source>
        <dbReference type="ARBA" id="ARBA00030296"/>
    </source>
</evidence>
<keyword evidence="6" id="KW-0663">Pyridoxal phosphate</keyword>
<dbReference type="EMBL" id="JACVVD010000002">
    <property type="protein sequence ID" value="MBD0379632.1"/>
    <property type="molecule type" value="Genomic_DNA"/>
</dbReference>
<dbReference type="PROSITE" id="PS00901">
    <property type="entry name" value="CYS_SYNTHASE"/>
    <property type="match status" value="1"/>
</dbReference>
<dbReference type="EC" id="2.5.1.47" evidence="4"/>
<gene>
    <name evidence="12" type="ORF">ICC18_05850</name>
</gene>
<dbReference type="Pfam" id="PF00291">
    <property type="entry name" value="PALP"/>
    <property type="match status" value="1"/>
</dbReference>
<dbReference type="FunFam" id="3.40.50.1100:FF:000118">
    <property type="entry name" value="Related to CYS4-cystathionine beta-synthase"/>
    <property type="match status" value="1"/>
</dbReference>
<dbReference type="InterPro" id="IPR000634">
    <property type="entry name" value="Ser/Thr_deHydtase_PyrdxlP-BS"/>
</dbReference>
<dbReference type="RefSeq" id="WP_188173438.1">
    <property type="nucleotide sequence ID" value="NZ_JACVVD010000002.1"/>
</dbReference>
<dbReference type="GO" id="GO:0030170">
    <property type="term" value="F:pyridoxal phosphate binding"/>
    <property type="evidence" value="ECO:0007669"/>
    <property type="project" value="InterPro"/>
</dbReference>